<dbReference type="GO" id="GO:0005524">
    <property type="term" value="F:ATP binding"/>
    <property type="evidence" value="ECO:0007669"/>
    <property type="project" value="UniProtKB-KW"/>
</dbReference>
<dbReference type="PANTHER" id="PTHR12400">
    <property type="entry name" value="INOSITOL POLYPHOSPHATE KINASE"/>
    <property type="match status" value="1"/>
</dbReference>
<dbReference type="Pfam" id="PF03770">
    <property type="entry name" value="IPK"/>
    <property type="match status" value="1"/>
</dbReference>
<dbReference type="InterPro" id="IPR005522">
    <property type="entry name" value="IPK"/>
</dbReference>
<dbReference type="InterPro" id="IPR038286">
    <property type="entry name" value="IPK_sf"/>
</dbReference>
<evidence type="ECO:0000256" key="1">
    <source>
        <dbReference type="ARBA" id="ARBA00007374"/>
    </source>
</evidence>
<dbReference type="SUPFAM" id="SSF56104">
    <property type="entry name" value="SAICAR synthase-like"/>
    <property type="match status" value="1"/>
</dbReference>
<evidence type="ECO:0000256" key="8">
    <source>
        <dbReference type="RuleBase" id="RU363090"/>
    </source>
</evidence>
<dbReference type="GO" id="GO:0008440">
    <property type="term" value="F:inositol-1,4,5-trisphosphate 3-kinase activity"/>
    <property type="evidence" value="ECO:0007669"/>
    <property type="project" value="TreeGrafter"/>
</dbReference>
<evidence type="ECO:0000313" key="10">
    <source>
        <dbReference type="Proteomes" id="UP000663880"/>
    </source>
</evidence>
<sequence>MSDVPRKTKERKPRRQRSIYQVHYSLPACTKMTAKPLSLPYDSLEVHKYGRQVAGHTSTDVSTKYLGLLQCNNGTILKPILKDSQTREVDFYTKLFSSNEKDLVELREFVPKYYGCKKFTYNGFEQEYIILDDLTERMLEPCIMDVKIGKQTWDPTASQEKIAREKSKYKKCKEEWGFCIPGYQVYRVDSGALLKYGKDYGKKLHGHVVTAAIKNYLNGLGGRLCRALVLQFLSRLWALQRWCSRQTSLRLYSTSLLLAYDAAKLRSCCGETASFDGKKEKCRPVPPTRRRSIHSLHSPLSGSNFSGLLSPTGPVYKTLSPTRLTIPKPLSPPPVTSPWTEALDKLNHNHSFEHNYEEKLCKIKMNYRAVLDQLSQDSPTPNLWGTVKVIDFAHAFFSEEDERAVDDNFKEGVDSFVGIFEALLSETDDQVF</sequence>
<dbReference type="Gene3D" id="3.30.470.160">
    <property type="entry name" value="Inositol polyphosphate kinase"/>
    <property type="match status" value="1"/>
</dbReference>
<dbReference type="EMBL" id="CAJOBZ010000062">
    <property type="protein sequence ID" value="CAF4928147.1"/>
    <property type="molecule type" value="Genomic_DNA"/>
</dbReference>
<dbReference type="PANTHER" id="PTHR12400:SF51">
    <property type="entry name" value="INOSITOL POLYPHOSPHATE MULTIKINASE"/>
    <property type="match status" value="1"/>
</dbReference>
<keyword evidence="3" id="KW-0547">Nucleotide-binding</keyword>
<dbReference type="AlphaFoldDB" id="A0A821WPG5"/>
<reference evidence="9" key="1">
    <citation type="submission" date="2021-02" db="EMBL/GenBank/DDBJ databases">
        <authorList>
            <person name="Steward A R."/>
        </authorList>
    </citation>
    <scope>NUCLEOTIDE SEQUENCE</scope>
</reference>
<evidence type="ECO:0000313" key="9">
    <source>
        <dbReference type="EMBL" id="CAF4928147.1"/>
    </source>
</evidence>
<evidence type="ECO:0000256" key="2">
    <source>
        <dbReference type="ARBA" id="ARBA00022679"/>
    </source>
</evidence>
<comment type="catalytic activity">
    <reaction evidence="7">
        <text>1D-myo-inositol 1,3,4,6-tetrakisphosphate + ATP = 1D-myo-inositol 1,3,4,5,6-pentakisphosphate + ADP + H(+)</text>
        <dbReference type="Rhea" id="RHEA:12717"/>
        <dbReference type="ChEBI" id="CHEBI:15378"/>
        <dbReference type="ChEBI" id="CHEBI:30616"/>
        <dbReference type="ChEBI" id="CHEBI:57660"/>
        <dbReference type="ChEBI" id="CHEBI:57733"/>
        <dbReference type="ChEBI" id="CHEBI:456216"/>
        <dbReference type="EC" id="2.7.1.140"/>
    </reaction>
</comment>
<evidence type="ECO:0000256" key="3">
    <source>
        <dbReference type="ARBA" id="ARBA00022741"/>
    </source>
</evidence>
<dbReference type="EC" id="2.7.-.-" evidence="8"/>
<organism evidence="9 10">
    <name type="scientific">Pieris macdunnoughi</name>
    <dbReference type="NCBI Taxonomy" id="345717"/>
    <lineage>
        <taxon>Eukaryota</taxon>
        <taxon>Metazoa</taxon>
        <taxon>Ecdysozoa</taxon>
        <taxon>Arthropoda</taxon>
        <taxon>Hexapoda</taxon>
        <taxon>Insecta</taxon>
        <taxon>Pterygota</taxon>
        <taxon>Neoptera</taxon>
        <taxon>Endopterygota</taxon>
        <taxon>Lepidoptera</taxon>
        <taxon>Glossata</taxon>
        <taxon>Ditrysia</taxon>
        <taxon>Papilionoidea</taxon>
        <taxon>Pieridae</taxon>
        <taxon>Pierinae</taxon>
        <taxon>Pieris</taxon>
    </lineage>
</organism>
<dbReference type="GO" id="GO:0051765">
    <property type="term" value="F:inositol tetrakisphosphate kinase activity"/>
    <property type="evidence" value="ECO:0007669"/>
    <property type="project" value="TreeGrafter"/>
</dbReference>
<keyword evidence="2 8" id="KW-0808">Transferase</keyword>
<comment type="catalytic activity">
    <reaction evidence="6">
        <text>1D-myo-inositol 1,4,5-trisphosphate + 2 ATP = 1D-myo-inositol 1,3,4,5,6-pentakisphosphate + 2 ADP + 2 H(+)</text>
        <dbReference type="Rhea" id="RHEA:32359"/>
        <dbReference type="ChEBI" id="CHEBI:15378"/>
        <dbReference type="ChEBI" id="CHEBI:30616"/>
        <dbReference type="ChEBI" id="CHEBI:57733"/>
        <dbReference type="ChEBI" id="CHEBI:203600"/>
        <dbReference type="ChEBI" id="CHEBI:456216"/>
        <dbReference type="EC" id="2.7.1.151"/>
    </reaction>
</comment>
<protein>
    <recommendedName>
        <fullName evidence="8">Kinase</fullName>
        <ecNumber evidence="8">2.7.-.-</ecNumber>
    </recommendedName>
</protein>
<evidence type="ECO:0000256" key="6">
    <source>
        <dbReference type="ARBA" id="ARBA00036164"/>
    </source>
</evidence>
<proteinExistence type="inferred from homology"/>
<evidence type="ECO:0000256" key="5">
    <source>
        <dbReference type="ARBA" id="ARBA00022840"/>
    </source>
</evidence>
<accession>A0A821WPG5</accession>
<keyword evidence="4 8" id="KW-0418">Kinase</keyword>
<dbReference type="Proteomes" id="UP000663880">
    <property type="component" value="Unassembled WGS sequence"/>
</dbReference>
<dbReference type="OrthoDB" id="338650at2759"/>
<evidence type="ECO:0000256" key="4">
    <source>
        <dbReference type="ARBA" id="ARBA00022777"/>
    </source>
</evidence>
<dbReference type="GO" id="GO:0005737">
    <property type="term" value="C:cytoplasm"/>
    <property type="evidence" value="ECO:0007669"/>
    <property type="project" value="TreeGrafter"/>
</dbReference>
<name>A0A821WPG5_9NEOP</name>
<comment type="similarity">
    <text evidence="1 8">Belongs to the inositol phosphokinase (IPK) family.</text>
</comment>
<comment type="caution">
    <text evidence="9">The sequence shown here is derived from an EMBL/GenBank/DDBJ whole genome shotgun (WGS) entry which is preliminary data.</text>
</comment>
<dbReference type="GO" id="GO:0005634">
    <property type="term" value="C:nucleus"/>
    <property type="evidence" value="ECO:0007669"/>
    <property type="project" value="TreeGrafter"/>
</dbReference>
<keyword evidence="10" id="KW-1185">Reference proteome</keyword>
<gene>
    <name evidence="9" type="ORF">PMACD_LOCUS13610</name>
</gene>
<keyword evidence="5" id="KW-0067">ATP-binding</keyword>
<evidence type="ECO:0000256" key="7">
    <source>
        <dbReference type="ARBA" id="ARBA00036525"/>
    </source>
</evidence>
<dbReference type="GO" id="GO:0032958">
    <property type="term" value="P:inositol phosphate biosynthetic process"/>
    <property type="evidence" value="ECO:0007669"/>
    <property type="project" value="InterPro"/>
</dbReference>